<feature type="region of interest" description="Disordered" evidence="5">
    <location>
        <begin position="442"/>
        <end position="587"/>
    </location>
</feature>
<protein>
    <submittedName>
        <fullName evidence="7">Unnamed protein product</fullName>
    </submittedName>
</protein>
<dbReference type="InterPro" id="IPR000277">
    <property type="entry name" value="Cys/Met-Metab_PyrdxlP-dep_enz"/>
</dbReference>
<feature type="compositionally biased region" description="Low complexity" evidence="5">
    <location>
        <begin position="458"/>
        <end position="471"/>
    </location>
</feature>
<dbReference type="SUPFAM" id="SSF46689">
    <property type="entry name" value="Homeodomain-like"/>
    <property type="match status" value="1"/>
</dbReference>
<dbReference type="GO" id="GO:0016846">
    <property type="term" value="F:carbon-sulfur lyase activity"/>
    <property type="evidence" value="ECO:0007669"/>
    <property type="project" value="TreeGrafter"/>
</dbReference>
<feature type="region of interest" description="Disordered" evidence="5">
    <location>
        <begin position="964"/>
        <end position="1006"/>
    </location>
</feature>
<dbReference type="PANTHER" id="PTHR11808">
    <property type="entry name" value="TRANS-SULFURATION ENZYME FAMILY MEMBER"/>
    <property type="match status" value="1"/>
</dbReference>
<feature type="region of interest" description="Disordered" evidence="5">
    <location>
        <begin position="354"/>
        <end position="373"/>
    </location>
</feature>
<dbReference type="Gene3D" id="3.90.1150.10">
    <property type="entry name" value="Aspartate Aminotransferase, domain 1"/>
    <property type="match status" value="1"/>
</dbReference>
<evidence type="ECO:0000256" key="3">
    <source>
        <dbReference type="ARBA" id="ARBA00023125"/>
    </source>
</evidence>
<evidence type="ECO:0000256" key="2">
    <source>
        <dbReference type="ARBA" id="ARBA00022898"/>
    </source>
</evidence>
<proteinExistence type="predicted"/>
<dbReference type="InterPro" id="IPR015422">
    <property type="entry name" value="PyrdxlP-dep_Trfase_small"/>
</dbReference>
<feature type="compositionally biased region" description="Polar residues" evidence="5">
    <location>
        <begin position="167"/>
        <end position="183"/>
    </location>
</feature>
<feature type="compositionally biased region" description="Gly residues" evidence="5">
    <location>
        <begin position="483"/>
        <end position="508"/>
    </location>
</feature>
<dbReference type="Pfam" id="PF03221">
    <property type="entry name" value="HTH_Tnp_Tc5"/>
    <property type="match status" value="1"/>
</dbReference>
<dbReference type="InterPro" id="IPR006600">
    <property type="entry name" value="HTH_CenpB_DNA-bd_dom"/>
</dbReference>
<keyword evidence="8" id="KW-1185">Reference proteome</keyword>
<feature type="compositionally biased region" description="Low complexity" evidence="5">
    <location>
        <begin position="553"/>
        <end position="587"/>
    </location>
</feature>
<reference evidence="7" key="1">
    <citation type="submission" date="2023-04" db="EMBL/GenBank/DDBJ databases">
        <title>Ambrosiozyma monospora NBRC 1965.</title>
        <authorList>
            <person name="Ichikawa N."/>
            <person name="Sato H."/>
            <person name="Tonouchi N."/>
        </authorList>
    </citation>
    <scope>NUCLEOTIDE SEQUENCE</scope>
    <source>
        <strain evidence="7">NBRC 1965</strain>
    </source>
</reference>
<feature type="domain" description="HTH CENPB-type" evidence="6">
    <location>
        <begin position="83"/>
        <end position="156"/>
    </location>
</feature>
<dbReference type="OrthoDB" id="3512640at2759"/>
<dbReference type="SUPFAM" id="SSF53383">
    <property type="entry name" value="PLP-dependent transferases"/>
    <property type="match status" value="1"/>
</dbReference>
<feature type="region of interest" description="Disordered" evidence="5">
    <location>
        <begin position="161"/>
        <end position="183"/>
    </location>
</feature>
<dbReference type="Pfam" id="PF01053">
    <property type="entry name" value="Cys_Met_Meta_PP"/>
    <property type="match status" value="1"/>
</dbReference>
<dbReference type="GO" id="GO:0030170">
    <property type="term" value="F:pyridoxal phosphate binding"/>
    <property type="evidence" value="ECO:0007669"/>
    <property type="project" value="InterPro"/>
</dbReference>
<sequence length="1006" mass="111011">MPPIKSEHQRNNNTPTKLPRATLKQKIQVLDYLAGPPRRSQMETLTHFKQLQQFSISQATLSNWTVKEGELRDEFDNNPNLEAYKRKPVLKYPKVTKAVEKYIEEASNQGKLITDQMIKDVFMRYMKQFGYDDQHFNLSGGMLHSFKKRNLISRGRKTDAHHIPLHSGTSGNSGVSSPHGNSRVTGALSIQQLNGQAPVPGPGGAIPSMVVSPSSVGMSYHTNNTNDCNTSSPLVNGGANTNSTGSGANMNNNNNNNNNSNKPLNNNTNKITSPSTTTSTPENRALSNLTGAVPMQQSPSNSLSTSGQGSGGGDKDLDFNFDDIFNATDVGFNTKLIHADDNLSSFLQSIGSSTTSISGQATSNGGAPQDFQMYGYQQQPNHLLIQQQVQQQQQQELQRQQELQQQQQQFQAQLQAQQQAHAVQFQLQQQQQQQQQQVQQQQGTTASSSLGQTGGGAQSSQAQPQSQSQTQPPQPSTPLSYGPGSGSVAGNGNGTGSNGNSNGNGIGNRTGNQSPAGAVAASPMMEPSKSYTNLPFYPQAMDPMQIPTSNPTHLQQQQLQQQLQMRAAQQHQHHPSQGQGQSGQNSQQRTYVLENFTYSKSTHPNSEKAEKILENITDGYVTVYNSGTSAIMGILSYLNPQKICINNSGYQGTHQVIKLLSKLTGLEKLSLDEIGTLPPKSVVLIESPMNPEGYALDIKKYADMAHERQSYLVVDSTLAPPPLQFPFKHGADYIVYSAVKYLAGVSDLSAGFIVSKVKQDKVGLHQERASLGTNIANFDSFLLLRSLRTYKMRILTQCNNTKKVIHYLQANLKKYDILITKLHHSSLQLNKFVKKQLNGYFNPVFAIEFKAKVLAETVLTRFNFLLNQMFSESCETLVELAYKNPNFIENELESNTEDGLQINMAEVAKNRSRYSNLLRFSIGCEDYGDIIRDIDQALTSVMKEEKQRLQQQHAMIPPQLVAQPLQAQQQQQPQQLHLQQQRQQVQQVQQPPQAQAQAQAQAQQAN</sequence>
<dbReference type="Proteomes" id="UP001165063">
    <property type="component" value="Unassembled WGS sequence"/>
</dbReference>
<dbReference type="GO" id="GO:0019346">
    <property type="term" value="P:transsulfuration"/>
    <property type="evidence" value="ECO:0007669"/>
    <property type="project" value="InterPro"/>
</dbReference>
<dbReference type="GO" id="GO:0005737">
    <property type="term" value="C:cytoplasm"/>
    <property type="evidence" value="ECO:0007669"/>
    <property type="project" value="TreeGrafter"/>
</dbReference>
<comment type="caution">
    <text evidence="7">The sequence shown here is derived from an EMBL/GenBank/DDBJ whole genome shotgun (WGS) entry which is preliminary data.</text>
</comment>
<feature type="compositionally biased region" description="Low complexity" evidence="5">
    <location>
        <begin position="236"/>
        <end position="280"/>
    </location>
</feature>
<dbReference type="AlphaFoldDB" id="A0A9W6YRS0"/>
<dbReference type="PANTHER" id="PTHR11808:SF35">
    <property type="entry name" value="CYSTATHIONINE GAMMA-SYNTHASE (AFU_ORTHOLOGUE AFUA_7G01590)"/>
    <property type="match status" value="1"/>
</dbReference>
<feature type="compositionally biased region" description="Low complexity" evidence="5">
    <location>
        <begin position="442"/>
        <end position="451"/>
    </location>
</feature>
<gene>
    <name evidence="7" type="ORF">Amon01_000000200</name>
</gene>
<feature type="compositionally biased region" description="Low complexity" evidence="5">
    <location>
        <begin position="296"/>
        <end position="307"/>
    </location>
</feature>
<organism evidence="7 8">
    <name type="scientific">Ambrosiozyma monospora</name>
    <name type="common">Yeast</name>
    <name type="synonym">Endomycopsis monosporus</name>
    <dbReference type="NCBI Taxonomy" id="43982"/>
    <lineage>
        <taxon>Eukaryota</taxon>
        <taxon>Fungi</taxon>
        <taxon>Dikarya</taxon>
        <taxon>Ascomycota</taxon>
        <taxon>Saccharomycotina</taxon>
        <taxon>Pichiomycetes</taxon>
        <taxon>Pichiales</taxon>
        <taxon>Pichiaceae</taxon>
        <taxon>Ambrosiozyma</taxon>
    </lineage>
</organism>
<feature type="region of interest" description="Disordered" evidence="5">
    <location>
        <begin position="217"/>
        <end position="315"/>
    </location>
</feature>
<dbReference type="InterPro" id="IPR015424">
    <property type="entry name" value="PyrdxlP-dep_Trfase"/>
</dbReference>
<evidence type="ECO:0000256" key="5">
    <source>
        <dbReference type="SAM" id="MobiDB-lite"/>
    </source>
</evidence>
<keyword evidence="3" id="KW-0238">DNA-binding</keyword>
<dbReference type="InterPro" id="IPR015421">
    <property type="entry name" value="PyrdxlP-dep_Trfase_major"/>
</dbReference>
<feature type="compositionally biased region" description="Polar residues" evidence="5">
    <location>
        <begin position="281"/>
        <end position="290"/>
    </location>
</feature>
<evidence type="ECO:0000313" key="7">
    <source>
        <dbReference type="EMBL" id="GMG18823.1"/>
    </source>
</evidence>
<dbReference type="InterPro" id="IPR009057">
    <property type="entry name" value="Homeodomain-like_sf"/>
</dbReference>
<accession>A0A9W6YRS0</accession>
<dbReference type="EMBL" id="BSXU01000001">
    <property type="protein sequence ID" value="GMG18823.1"/>
    <property type="molecule type" value="Genomic_DNA"/>
</dbReference>
<evidence type="ECO:0000256" key="4">
    <source>
        <dbReference type="SAM" id="Coils"/>
    </source>
</evidence>
<keyword evidence="4" id="KW-0175">Coiled coil</keyword>
<name>A0A9W6YRS0_AMBMO</name>
<feature type="coiled-coil region" evidence="4">
    <location>
        <begin position="386"/>
        <end position="420"/>
    </location>
</feature>
<dbReference type="PROSITE" id="PS51253">
    <property type="entry name" value="HTH_CENPB"/>
    <property type="match status" value="1"/>
</dbReference>
<evidence type="ECO:0000259" key="6">
    <source>
        <dbReference type="PROSITE" id="PS51253"/>
    </source>
</evidence>
<dbReference type="Gene3D" id="3.40.640.10">
    <property type="entry name" value="Type I PLP-dependent aspartate aminotransferase-like (Major domain)"/>
    <property type="match status" value="1"/>
</dbReference>
<evidence type="ECO:0000313" key="8">
    <source>
        <dbReference type="Proteomes" id="UP001165063"/>
    </source>
</evidence>
<evidence type="ECO:0000256" key="1">
    <source>
        <dbReference type="ARBA" id="ARBA00001933"/>
    </source>
</evidence>
<feature type="compositionally biased region" description="Polar residues" evidence="5">
    <location>
        <begin position="220"/>
        <end position="234"/>
    </location>
</feature>
<keyword evidence="2" id="KW-0663">Pyridoxal phosphate</keyword>
<comment type="cofactor">
    <cofactor evidence="1">
        <name>pyridoxal 5'-phosphate</name>
        <dbReference type="ChEBI" id="CHEBI:597326"/>
    </cofactor>
</comment>
<dbReference type="Gene3D" id="1.10.10.60">
    <property type="entry name" value="Homeodomain-like"/>
    <property type="match status" value="1"/>
</dbReference>
<dbReference type="GO" id="GO:0003677">
    <property type="term" value="F:DNA binding"/>
    <property type="evidence" value="ECO:0007669"/>
    <property type="project" value="UniProtKB-KW"/>
</dbReference>